<dbReference type="InterPro" id="IPR009057">
    <property type="entry name" value="Homeodomain-like_sf"/>
</dbReference>
<dbReference type="RefSeq" id="WP_157307114.1">
    <property type="nucleotide sequence ID" value="NZ_WRXN01000006.1"/>
</dbReference>
<evidence type="ECO:0000313" key="2">
    <source>
        <dbReference type="Proteomes" id="UP000461730"/>
    </source>
</evidence>
<evidence type="ECO:0000313" key="1">
    <source>
        <dbReference type="EMBL" id="MVT09671.1"/>
    </source>
</evidence>
<dbReference type="GO" id="GO:0006313">
    <property type="term" value="P:DNA transposition"/>
    <property type="evidence" value="ECO:0007669"/>
    <property type="project" value="InterPro"/>
</dbReference>
<organism evidence="1 2">
    <name type="scientific">Chitinophaga tropicalis</name>
    <dbReference type="NCBI Taxonomy" id="2683588"/>
    <lineage>
        <taxon>Bacteria</taxon>
        <taxon>Pseudomonadati</taxon>
        <taxon>Bacteroidota</taxon>
        <taxon>Chitinophagia</taxon>
        <taxon>Chitinophagales</taxon>
        <taxon>Chitinophagaceae</taxon>
        <taxon>Chitinophaga</taxon>
    </lineage>
</organism>
<dbReference type="AlphaFoldDB" id="A0A7K1U5M8"/>
<dbReference type="GO" id="GO:0003677">
    <property type="term" value="F:DNA binding"/>
    <property type="evidence" value="ECO:0007669"/>
    <property type="project" value="InterPro"/>
</dbReference>
<dbReference type="SUPFAM" id="SSF46689">
    <property type="entry name" value="Homeodomain-like"/>
    <property type="match status" value="1"/>
</dbReference>
<protein>
    <submittedName>
        <fullName evidence="1">Transposase</fullName>
    </submittedName>
</protein>
<dbReference type="Proteomes" id="UP000461730">
    <property type="component" value="Unassembled WGS sequence"/>
</dbReference>
<dbReference type="InterPro" id="IPR002514">
    <property type="entry name" value="Transposase_8"/>
</dbReference>
<dbReference type="GO" id="GO:0004803">
    <property type="term" value="F:transposase activity"/>
    <property type="evidence" value="ECO:0007669"/>
    <property type="project" value="InterPro"/>
</dbReference>
<sequence>MSTKVRKHMGSKLAPEHIRPAMENFAKQGRTVREFCEAYGISDATYYNWRKKYCTAPDIPTPGFIEIIPATSTLIQNQEKLFAQVREIL</sequence>
<name>A0A7K1U5M8_9BACT</name>
<dbReference type="Gene3D" id="1.10.10.60">
    <property type="entry name" value="Homeodomain-like"/>
    <property type="match status" value="1"/>
</dbReference>
<gene>
    <name evidence="1" type="ORF">GO493_15485</name>
</gene>
<proteinExistence type="predicted"/>
<reference evidence="1 2" key="1">
    <citation type="submission" date="2019-12" db="EMBL/GenBank/DDBJ databases">
        <title>Chitinophaga sp. strain ysch24 (GDMCC 1.1355), whole genome shotgun sequence.</title>
        <authorList>
            <person name="Zhang X."/>
        </authorList>
    </citation>
    <scope>NUCLEOTIDE SEQUENCE [LARGE SCALE GENOMIC DNA]</scope>
    <source>
        <strain evidence="2">ysch24</strain>
    </source>
</reference>
<accession>A0A7K1U5M8</accession>
<dbReference type="NCBIfam" id="NF047593">
    <property type="entry name" value="IS66_ISAeme5_TnpA"/>
    <property type="match status" value="1"/>
</dbReference>
<keyword evidence="2" id="KW-1185">Reference proteome</keyword>
<dbReference type="Pfam" id="PF01527">
    <property type="entry name" value="HTH_Tnp_1"/>
    <property type="match status" value="1"/>
</dbReference>
<dbReference type="EMBL" id="WRXN01000006">
    <property type="protein sequence ID" value="MVT09671.1"/>
    <property type="molecule type" value="Genomic_DNA"/>
</dbReference>
<comment type="caution">
    <text evidence="1">The sequence shown here is derived from an EMBL/GenBank/DDBJ whole genome shotgun (WGS) entry which is preliminary data.</text>
</comment>